<feature type="compositionally biased region" description="Low complexity" evidence="7">
    <location>
        <begin position="170"/>
        <end position="210"/>
    </location>
</feature>
<feature type="compositionally biased region" description="Low complexity" evidence="7">
    <location>
        <begin position="135"/>
        <end position="157"/>
    </location>
</feature>
<evidence type="ECO:0000313" key="9">
    <source>
        <dbReference type="EMBL" id="SZX69108.1"/>
    </source>
</evidence>
<evidence type="ECO:0000256" key="1">
    <source>
        <dbReference type="ARBA" id="ARBA00007788"/>
    </source>
</evidence>
<dbReference type="Pfam" id="PF04539">
    <property type="entry name" value="Sigma70_r3"/>
    <property type="match status" value="1"/>
</dbReference>
<dbReference type="Gene3D" id="1.10.601.10">
    <property type="entry name" value="RNA Polymerase Primary Sigma Factor"/>
    <property type="match status" value="1"/>
</dbReference>
<proteinExistence type="inferred from homology"/>
<dbReference type="InterPro" id="IPR014284">
    <property type="entry name" value="RNA_pol_sigma-70_dom"/>
</dbReference>
<feature type="domain" description="RNA polymerase sigma-70" evidence="8">
    <location>
        <begin position="712"/>
        <end position="738"/>
    </location>
</feature>
<dbReference type="InterPro" id="IPR050239">
    <property type="entry name" value="Sigma-70_RNA_pol_init_factors"/>
</dbReference>
<dbReference type="EMBL" id="FNXT01000904">
    <property type="protein sequence ID" value="SZX69108.1"/>
    <property type="molecule type" value="Genomic_DNA"/>
</dbReference>
<feature type="region of interest" description="Disordered" evidence="7">
    <location>
        <begin position="133"/>
        <end position="291"/>
    </location>
</feature>
<evidence type="ECO:0000256" key="2">
    <source>
        <dbReference type="ARBA" id="ARBA00023015"/>
    </source>
</evidence>
<dbReference type="InterPro" id="IPR013325">
    <property type="entry name" value="RNA_pol_sigma_r2"/>
</dbReference>
<dbReference type="CDD" id="cd06171">
    <property type="entry name" value="Sigma70_r4"/>
    <property type="match status" value="1"/>
</dbReference>
<protein>
    <recommendedName>
        <fullName evidence="8">RNA polymerase sigma-70 domain-containing protein</fullName>
    </recommendedName>
</protein>
<gene>
    <name evidence="9" type="ORF">BQ4739_LOCUS9409</name>
</gene>
<feature type="compositionally biased region" description="Low complexity" evidence="7">
    <location>
        <begin position="221"/>
        <end position="239"/>
    </location>
</feature>
<dbReference type="STRING" id="3088.A0A383VUD4"/>
<dbReference type="PANTHER" id="PTHR30603">
    <property type="entry name" value="RNA POLYMERASE SIGMA FACTOR RPO"/>
    <property type="match status" value="1"/>
</dbReference>
<dbReference type="GO" id="GO:0006352">
    <property type="term" value="P:DNA-templated transcription initiation"/>
    <property type="evidence" value="ECO:0007669"/>
    <property type="project" value="InterPro"/>
</dbReference>
<feature type="compositionally biased region" description="Low complexity" evidence="7">
    <location>
        <begin position="247"/>
        <end position="291"/>
    </location>
</feature>
<dbReference type="SUPFAM" id="SSF88946">
    <property type="entry name" value="Sigma2 domain of RNA polymerase sigma factors"/>
    <property type="match status" value="1"/>
</dbReference>
<dbReference type="PANTHER" id="PTHR30603:SF47">
    <property type="entry name" value="RNA POLYMERASE SIGMA FACTOR SIGD, CHLOROPLASTIC"/>
    <property type="match status" value="1"/>
</dbReference>
<organism evidence="9 10">
    <name type="scientific">Tetradesmus obliquus</name>
    <name type="common">Green alga</name>
    <name type="synonym">Acutodesmus obliquus</name>
    <dbReference type="NCBI Taxonomy" id="3088"/>
    <lineage>
        <taxon>Eukaryota</taxon>
        <taxon>Viridiplantae</taxon>
        <taxon>Chlorophyta</taxon>
        <taxon>core chlorophytes</taxon>
        <taxon>Chlorophyceae</taxon>
        <taxon>CS clade</taxon>
        <taxon>Sphaeropleales</taxon>
        <taxon>Scenedesmaceae</taxon>
        <taxon>Tetradesmus</taxon>
    </lineage>
</organism>
<dbReference type="Gene3D" id="1.10.10.10">
    <property type="entry name" value="Winged helix-like DNA-binding domain superfamily/Winged helix DNA-binding domain"/>
    <property type="match status" value="2"/>
</dbReference>
<evidence type="ECO:0000256" key="4">
    <source>
        <dbReference type="ARBA" id="ARBA00023125"/>
    </source>
</evidence>
<keyword evidence="5" id="KW-0804">Transcription</keyword>
<keyword evidence="6" id="KW-0175">Coiled coil</keyword>
<dbReference type="Proteomes" id="UP000256970">
    <property type="component" value="Unassembled WGS sequence"/>
</dbReference>
<keyword evidence="3" id="KW-0731">Sigma factor</keyword>
<dbReference type="AlphaFoldDB" id="A0A383VUD4"/>
<keyword evidence="4" id="KW-0238">DNA-binding</keyword>
<evidence type="ECO:0000313" key="10">
    <source>
        <dbReference type="Proteomes" id="UP000256970"/>
    </source>
</evidence>
<dbReference type="SUPFAM" id="SSF88659">
    <property type="entry name" value="Sigma3 and sigma4 domains of RNA polymerase sigma factors"/>
    <property type="match status" value="2"/>
</dbReference>
<evidence type="ECO:0000256" key="6">
    <source>
        <dbReference type="SAM" id="Coils"/>
    </source>
</evidence>
<dbReference type="InterPro" id="IPR007624">
    <property type="entry name" value="RNA_pol_sigma70_r3"/>
</dbReference>
<sequence length="774" mass="83254">MQPVDVRDEYVEAHAQPVDASTLSSNQFRAHDLATQDLQQLQYLVAQMKDISVQVQEELHTAQEWQPRDYGYILEPDTQQKFKATYREVRKKEKILAKQEKQEKAAARQLRRELRASGKEHLAAVAPLVDDSSMQPQQHVETPVQQPQQQQPAQVEPAADRKARREQQRLQRAASAAAAPAVLQQQPVEQQLQQQPEQVQPQQPAAADAAGSPVVQRRAKQQQQQQQAATAAQQQQPAGRARRRRSSTSAAAAAAGAAVAAPAPVQDISSSSSSQQPEQQPAASRGLPAAAQAAATAAAPAVAAPASPAEASYMQQRQNPKAAAAAALFSAPQPAQEAAPAAASVALSQPLSSSSASGQLGFVPLVLERNPVAARGSAAVRASRRVVRGTGASSSSSRNRPGAAGAAALAVQSTQAPMVAPVPEARKLVDNNVNGLDMRVDLLSAEQERDLASMVQDLLQLEALAKELSSTLGRAPSDFEWMEAAGAAPQADAGLEDVRAAVQLFQGRLQHGRAAKQLMISANYKLVVSICRKYSGYGLALGDLINEGVAGLVKGVERFEPSKGCKFSTYAHWWIRQGITRSLQEQGRLVRLPSHLQEMLTKMTKVSRAFEAQYGREPTLADLAAELNVEPAKIADAYEAVFTHRSLDQPMGDSEGATLGDVLEDERALGPDDAAYVDSLKHDLEGVLANLPAREAGVLRMRFGLVDGTEHTLDEIGLQFNVTRERIRQIEAKAIRQLRARQLQPGSVIADYQEGSMDSKVLASRTSSGTRKQS</sequence>
<keyword evidence="2" id="KW-0805">Transcription regulation</keyword>
<evidence type="ECO:0000256" key="5">
    <source>
        <dbReference type="ARBA" id="ARBA00023163"/>
    </source>
</evidence>
<dbReference type="InterPro" id="IPR007627">
    <property type="entry name" value="RNA_pol_sigma70_r2"/>
</dbReference>
<accession>A0A383VUD4</accession>
<evidence type="ECO:0000259" key="8">
    <source>
        <dbReference type="PROSITE" id="PS00716"/>
    </source>
</evidence>
<dbReference type="PROSITE" id="PS00716">
    <property type="entry name" value="SIGMA70_2"/>
    <property type="match status" value="1"/>
</dbReference>
<comment type="similarity">
    <text evidence="1">Belongs to the sigma-70 factor family.</text>
</comment>
<dbReference type="GO" id="GO:0003677">
    <property type="term" value="F:DNA binding"/>
    <property type="evidence" value="ECO:0007669"/>
    <property type="project" value="UniProtKB-KW"/>
</dbReference>
<dbReference type="InterPro" id="IPR007630">
    <property type="entry name" value="RNA_pol_sigma70_r4"/>
</dbReference>
<evidence type="ECO:0000256" key="3">
    <source>
        <dbReference type="ARBA" id="ARBA00023082"/>
    </source>
</evidence>
<feature type="compositionally biased region" description="Basic and acidic residues" evidence="7">
    <location>
        <begin position="158"/>
        <end position="169"/>
    </location>
</feature>
<dbReference type="Pfam" id="PF04542">
    <property type="entry name" value="Sigma70_r2"/>
    <property type="match status" value="1"/>
</dbReference>
<name>A0A383VUD4_TETOB</name>
<dbReference type="InterPro" id="IPR036388">
    <property type="entry name" value="WH-like_DNA-bd_sf"/>
</dbReference>
<dbReference type="Pfam" id="PF04545">
    <property type="entry name" value="Sigma70_r4"/>
    <property type="match status" value="1"/>
</dbReference>
<dbReference type="NCBIfam" id="TIGR02937">
    <property type="entry name" value="sigma70-ECF"/>
    <property type="match status" value="1"/>
</dbReference>
<dbReference type="InterPro" id="IPR000943">
    <property type="entry name" value="RNA_pol_sigma70"/>
</dbReference>
<dbReference type="GO" id="GO:0016987">
    <property type="term" value="F:sigma factor activity"/>
    <property type="evidence" value="ECO:0007669"/>
    <property type="project" value="UniProtKB-KW"/>
</dbReference>
<dbReference type="InterPro" id="IPR013324">
    <property type="entry name" value="RNA_pol_sigma_r3/r4-like"/>
</dbReference>
<keyword evidence="10" id="KW-1185">Reference proteome</keyword>
<dbReference type="PRINTS" id="PR00046">
    <property type="entry name" value="SIGMA70FCT"/>
</dbReference>
<feature type="coiled-coil region" evidence="6">
    <location>
        <begin position="89"/>
        <end position="117"/>
    </location>
</feature>
<reference evidence="9 10" key="1">
    <citation type="submission" date="2016-10" db="EMBL/GenBank/DDBJ databases">
        <authorList>
            <person name="Cai Z."/>
        </authorList>
    </citation>
    <scope>NUCLEOTIDE SEQUENCE [LARGE SCALE GENOMIC DNA]</scope>
</reference>
<evidence type="ECO:0000256" key="7">
    <source>
        <dbReference type="SAM" id="MobiDB-lite"/>
    </source>
</evidence>